<accession>A0A4D7BBC4</accession>
<gene>
    <name evidence="1" type="ORF">E8M01_29235</name>
</gene>
<dbReference type="Proteomes" id="UP000298781">
    <property type="component" value="Chromosome"/>
</dbReference>
<organism evidence="1 2">
    <name type="scientific">Phreatobacter stygius</name>
    <dbReference type="NCBI Taxonomy" id="1940610"/>
    <lineage>
        <taxon>Bacteria</taxon>
        <taxon>Pseudomonadati</taxon>
        <taxon>Pseudomonadota</taxon>
        <taxon>Alphaproteobacteria</taxon>
        <taxon>Hyphomicrobiales</taxon>
        <taxon>Phreatobacteraceae</taxon>
        <taxon>Phreatobacter</taxon>
    </lineage>
</organism>
<dbReference type="AlphaFoldDB" id="A0A4D7BBC4"/>
<dbReference type="OrthoDB" id="8450530at2"/>
<reference evidence="1 2" key="1">
    <citation type="submission" date="2019-04" db="EMBL/GenBank/DDBJ databases">
        <title>Phreatobacter aquaticus sp. nov.</title>
        <authorList>
            <person name="Choi A."/>
        </authorList>
    </citation>
    <scope>NUCLEOTIDE SEQUENCE [LARGE SCALE GENOMIC DNA]</scope>
    <source>
        <strain evidence="1 2">KCTC 52518</strain>
    </source>
</reference>
<name>A0A4D7BBC4_9HYPH</name>
<dbReference type="EMBL" id="CP039690">
    <property type="protein sequence ID" value="QCI67953.1"/>
    <property type="molecule type" value="Genomic_DNA"/>
</dbReference>
<protein>
    <submittedName>
        <fullName evidence="1">Uncharacterized protein</fullName>
    </submittedName>
</protein>
<dbReference type="KEGG" id="pstg:E8M01_29235"/>
<sequence length="237" mass="25115">MSALRKREQAAVAAVASHFSATWETGDGNAPDAYLTIAGTRIAVEVAVIEPGFAGPGDPTKPRLRFDRVVLRTIGRLQAGLSQAVPEGEAVIVTITAPIRLAARTAAALEDRIRSCLARRSAPVEVDDMVHGNQVRIRLVKGVPAGLSKLIGFVHNPGSDPAVLLELTQSLLQHIGAAAARRPPATFAGDRWLVVAHDDGLPHIEAYRHVGSQLAISTRFEKILMVLAGGRVETLAG</sequence>
<evidence type="ECO:0000313" key="2">
    <source>
        <dbReference type="Proteomes" id="UP000298781"/>
    </source>
</evidence>
<keyword evidence="2" id="KW-1185">Reference proteome</keyword>
<proteinExistence type="predicted"/>
<evidence type="ECO:0000313" key="1">
    <source>
        <dbReference type="EMBL" id="QCI67953.1"/>
    </source>
</evidence>
<dbReference type="RefSeq" id="WP_136963375.1">
    <property type="nucleotide sequence ID" value="NZ_CP039690.1"/>
</dbReference>